<evidence type="ECO:0000313" key="6">
    <source>
        <dbReference type="Proteomes" id="UP000800094"/>
    </source>
</evidence>
<feature type="compositionally biased region" description="Basic and acidic residues" evidence="3">
    <location>
        <begin position="259"/>
        <end position="269"/>
    </location>
</feature>
<feature type="region of interest" description="Disordered" evidence="3">
    <location>
        <begin position="250"/>
        <end position="269"/>
    </location>
</feature>
<feature type="coiled-coil region" evidence="2">
    <location>
        <begin position="307"/>
        <end position="334"/>
    </location>
</feature>
<dbReference type="InterPro" id="IPR013083">
    <property type="entry name" value="Znf_RING/FYVE/PHD"/>
</dbReference>
<keyword evidence="1" id="KW-0862">Zinc</keyword>
<keyword evidence="6" id="KW-1185">Reference proteome</keyword>
<evidence type="ECO:0000256" key="3">
    <source>
        <dbReference type="SAM" id="MobiDB-lite"/>
    </source>
</evidence>
<accession>A0A6A6IIW2</accession>
<proteinExistence type="predicted"/>
<dbReference type="AlphaFoldDB" id="A0A6A6IIW2"/>
<protein>
    <recommendedName>
        <fullName evidence="4">RING-type domain-containing protein</fullName>
    </recommendedName>
</protein>
<dbReference type="Gene3D" id="3.30.40.10">
    <property type="entry name" value="Zinc/RING finger domain, C3HC4 (zinc finger)"/>
    <property type="match status" value="1"/>
</dbReference>
<feature type="region of interest" description="Disordered" evidence="3">
    <location>
        <begin position="159"/>
        <end position="185"/>
    </location>
</feature>
<dbReference type="GeneID" id="54588840"/>
<dbReference type="RefSeq" id="XP_033684992.1">
    <property type="nucleotide sequence ID" value="XM_033835510.1"/>
</dbReference>
<gene>
    <name evidence="5" type="ORF">BU26DRAFT_604263</name>
</gene>
<evidence type="ECO:0000259" key="4">
    <source>
        <dbReference type="PROSITE" id="PS50089"/>
    </source>
</evidence>
<dbReference type="GO" id="GO:0008270">
    <property type="term" value="F:zinc ion binding"/>
    <property type="evidence" value="ECO:0007669"/>
    <property type="project" value="UniProtKB-KW"/>
</dbReference>
<evidence type="ECO:0000256" key="1">
    <source>
        <dbReference type="PROSITE-ProRule" id="PRU00175"/>
    </source>
</evidence>
<dbReference type="Proteomes" id="UP000800094">
    <property type="component" value="Unassembled WGS sequence"/>
</dbReference>
<keyword evidence="2" id="KW-0175">Coiled coil</keyword>
<sequence>MAAPSATALEAATAFIQTHTLIVPGTELSPFDECPVCLETYNLTAQSEHACKIINIPNCEHVIGLSCLTAILTANGSTEKKCPLCRTVWIPSRVPAALMDMRRRLQALGAIPGGSSEGGRDAGPRHVINIESDSDSDEEVTLESYTQFSRDIADIRTRARNTQLSRRERRDAARTASGNGANDRHLFARGHASARQVLQPDSLEAAPRPGQDPFERLVRHYNRQPNPVDRMELGISPSPSPEPVLLDMHPGRATNDRNQPTDRHRRDTDELERRLVERERALHERERHLFQREQRIAQREKNMERFVNVRKRQLEEVEQLVVRHREELRRLEGR</sequence>
<feature type="domain" description="RING-type" evidence="4">
    <location>
        <begin position="34"/>
        <end position="86"/>
    </location>
</feature>
<feature type="region of interest" description="Disordered" evidence="3">
    <location>
        <begin position="110"/>
        <end position="139"/>
    </location>
</feature>
<dbReference type="PROSITE" id="PS50089">
    <property type="entry name" value="ZF_RING_2"/>
    <property type="match status" value="1"/>
</dbReference>
<dbReference type="OrthoDB" id="8062037at2759"/>
<keyword evidence="1" id="KW-0863">Zinc-finger</keyword>
<dbReference type="SUPFAM" id="SSF57850">
    <property type="entry name" value="RING/U-box"/>
    <property type="match status" value="1"/>
</dbReference>
<reference evidence="5" key="1">
    <citation type="journal article" date="2020" name="Stud. Mycol.">
        <title>101 Dothideomycetes genomes: a test case for predicting lifestyles and emergence of pathogens.</title>
        <authorList>
            <person name="Haridas S."/>
            <person name="Albert R."/>
            <person name="Binder M."/>
            <person name="Bloem J."/>
            <person name="Labutti K."/>
            <person name="Salamov A."/>
            <person name="Andreopoulos B."/>
            <person name="Baker S."/>
            <person name="Barry K."/>
            <person name="Bills G."/>
            <person name="Bluhm B."/>
            <person name="Cannon C."/>
            <person name="Castanera R."/>
            <person name="Culley D."/>
            <person name="Daum C."/>
            <person name="Ezra D."/>
            <person name="Gonzalez J."/>
            <person name="Henrissat B."/>
            <person name="Kuo A."/>
            <person name="Liang C."/>
            <person name="Lipzen A."/>
            <person name="Lutzoni F."/>
            <person name="Magnuson J."/>
            <person name="Mondo S."/>
            <person name="Nolan M."/>
            <person name="Ohm R."/>
            <person name="Pangilinan J."/>
            <person name="Park H.-J."/>
            <person name="Ramirez L."/>
            <person name="Alfaro M."/>
            <person name="Sun H."/>
            <person name="Tritt A."/>
            <person name="Yoshinaga Y."/>
            <person name="Zwiers L.-H."/>
            <person name="Turgeon B."/>
            <person name="Goodwin S."/>
            <person name="Spatafora J."/>
            <person name="Crous P."/>
            <person name="Grigoriev I."/>
        </authorList>
    </citation>
    <scope>NUCLEOTIDE SEQUENCE</scope>
    <source>
        <strain evidence="5">CBS 122368</strain>
    </source>
</reference>
<name>A0A6A6IIW2_9PLEO</name>
<evidence type="ECO:0000313" key="5">
    <source>
        <dbReference type="EMBL" id="KAF2249988.1"/>
    </source>
</evidence>
<evidence type="ECO:0000256" key="2">
    <source>
        <dbReference type="SAM" id="Coils"/>
    </source>
</evidence>
<dbReference type="InterPro" id="IPR001841">
    <property type="entry name" value="Znf_RING"/>
</dbReference>
<keyword evidence="1" id="KW-0479">Metal-binding</keyword>
<dbReference type="EMBL" id="ML987194">
    <property type="protein sequence ID" value="KAF2249988.1"/>
    <property type="molecule type" value="Genomic_DNA"/>
</dbReference>
<organism evidence="5 6">
    <name type="scientific">Trematosphaeria pertusa</name>
    <dbReference type="NCBI Taxonomy" id="390896"/>
    <lineage>
        <taxon>Eukaryota</taxon>
        <taxon>Fungi</taxon>
        <taxon>Dikarya</taxon>
        <taxon>Ascomycota</taxon>
        <taxon>Pezizomycotina</taxon>
        <taxon>Dothideomycetes</taxon>
        <taxon>Pleosporomycetidae</taxon>
        <taxon>Pleosporales</taxon>
        <taxon>Massarineae</taxon>
        <taxon>Trematosphaeriaceae</taxon>
        <taxon>Trematosphaeria</taxon>
    </lineage>
</organism>